<dbReference type="InterPro" id="IPR000073">
    <property type="entry name" value="AB_hydrolase_1"/>
</dbReference>
<dbReference type="InterPro" id="IPR050266">
    <property type="entry name" value="AB_hydrolase_sf"/>
</dbReference>
<keyword evidence="3" id="KW-0378">Hydrolase</keyword>
<dbReference type="RefSeq" id="WP_150174714.1">
    <property type="nucleotide sequence ID" value="NZ_CP029193.1"/>
</dbReference>
<dbReference type="GO" id="GO:0016787">
    <property type="term" value="F:hydrolase activity"/>
    <property type="evidence" value="ECO:0007669"/>
    <property type="project" value="UniProtKB-KW"/>
</dbReference>
<dbReference type="GO" id="GO:0016020">
    <property type="term" value="C:membrane"/>
    <property type="evidence" value="ECO:0007669"/>
    <property type="project" value="TreeGrafter"/>
</dbReference>
<proteinExistence type="predicted"/>
<organism evidence="3 4">
    <name type="scientific">Streptomyces venezuelae</name>
    <dbReference type="NCBI Taxonomy" id="54571"/>
    <lineage>
        <taxon>Bacteria</taxon>
        <taxon>Bacillati</taxon>
        <taxon>Actinomycetota</taxon>
        <taxon>Actinomycetes</taxon>
        <taxon>Kitasatosporales</taxon>
        <taxon>Streptomycetaceae</taxon>
        <taxon>Streptomyces</taxon>
    </lineage>
</organism>
<dbReference type="PANTHER" id="PTHR43798:SF33">
    <property type="entry name" value="HYDROLASE, PUTATIVE (AFU_ORTHOLOGUE AFUA_2G14860)-RELATED"/>
    <property type="match status" value="1"/>
</dbReference>
<keyword evidence="4" id="KW-1185">Reference proteome</keyword>
<dbReference type="InterPro" id="IPR029058">
    <property type="entry name" value="AB_hydrolase_fold"/>
</dbReference>
<dbReference type="SUPFAM" id="SSF53474">
    <property type="entry name" value="alpha/beta-Hydrolases"/>
    <property type="match status" value="1"/>
</dbReference>
<dbReference type="AlphaFoldDB" id="A0A5P2BKW4"/>
<feature type="domain" description="AB hydrolase-1" evidence="2">
    <location>
        <begin position="30"/>
        <end position="177"/>
    </location>
</feature>
<dbReference type="Pfam" id="PF00561">
    <property type="entry name" value="Abhydrolase_1"/>
    <property type="match status" value="1"/>
</dbReference>
<feature type="region of interest" description="Disordered" evidence="1">
    <location>
        <begin position="303"/>
        <end position="322"/>
    </location>
</feature>
<dbReference type="InterPro" id="IPR017208">
    <property type="entry name" value="UCP037442_abhydr"/>
</dbReference>
<evidence type="ECO:0000313" key="4">
    <source>
        <dbReference type="Proteomes" id="UP000323046"/>
    </source>
</evidence>
<name>A0A5P2BKW4_STRVZ</name>
<dbReference type="EMBL" id="CP029193">
    <property type="protein sequence ID" value="QES30670.1"/>
    <property type="molecule type" value="Genomic_DNA"/>
</dbReference>
<evidence type="ECO:0000256" key="1">
    <source>
        <dbReference type="SAM" id="MobiDB-lite"/>
    </source>
</evidence>
<evidence type="ECO:0000259" key="2">
    <source>
        <dbReference type="Pfam" id="PF00561"/>
    </source>
</evidence>
<dbReference type="OrthoDB" id="9785847at2"/>
<evidence type="ECO:0000313" key="3">
    <source>
        <dbReference type="EMBL" id="QES30670.1"/>
    </source>
</evidence>
<dbReference type="PIRSF" id="PIRSF037442">
    <property type="entry name" value="UCP037442_abhydr"/>
    <property type="match status" value="1"/>
</dbReference>
<dbReference type="PANTHER" id="PTHR43798">
    <property type="entry name" value="MONOACYLGLYCEROL LIPASE"/>
    <property type="match status" value="1"/>
</dbReference>
<protein>
    <submittedName>
        <fullName evidence="3">Alpha/beta hydrolase</fullName>
    </submittedName>
</protein>
<dbReference type="Gene3D" id="3.40.50.1820">
    <property type="entry name" value="alpha/beta hydrolase"/>
    <property type="match status" value="1"/>
</dbReference>
<dbReference type="Proteomes" id="UP000323046">
    <property type="component" value="Chromosome"/>
</dbReference>
<sequence>MKNLRIPVSQTVSLNVRHRPAGGPGATGRPFLLLHGMLSNARMWDEVATRLAAAGHPVYAVDHRGHGESDAPPDGYENAAVVTDLVEAVTALGLSGALVAGHSWGAHLALRLTAEHPDLVAGLALIDGGWYEFDGPVMRAFWERTADVVRRAQQGTTSAADMRAYLKATHPEWSSTSVEARLADYRVGPDGLLIPRMTSEQVMSIVESLQREAPADWYPRITVPVRLLPLIPAIPQLSDQVRAWVAAAEAALDRVSVRWYPGSDHDLHAGAPDEIAADLLLLAREVTASAEATAPTDMMTPSEVTAYAREPRPGGKAGVRPA</sequence>
<reference evidence="3 4" key="1">
    <citation type="submission" date="2018-05" db="EMBL/GenBank/DDBJ databases">
        <title>Streptomyces venezuelae.</title>
        <authorList>
            <person name="Kim W."/>
            <person name="Lee N."/>
            <person name="Cho B.-K."/>
        </authorList>
    </citation>
    <scope>NUCLEOTIDE SEQUENCE [LARGE SCALE GENOMIC DNA]</scope>
    <source>
        <strain evidence="3 4">ATCC 14583</strain>
    </source>
</reference>
<gene>
    <name evidence="3" type="ORF">DEJ47_33390</name>
</gene>
<accession>A0A5P2BKW4</accession>